<keyword evidence="4" id="KW-1185">Reference proteome</keyword>
<dbReference type="EMBL" id="HG724381">
    <property type="protein sequence ID" value="CDJ67390.1"/>
    <property type="molecule type" value="Genomic_DNA"/>
</dbReference>
<dbReference type="Proteomes" id="UP000030754">
    <property type="component" value="Unassembled WGS sequence"/>
</dbReference>
<reference evidence="3" key="1">
    <citation type="submission" date="2013-10" db="EMBL/GenBank/DDBJ databases">
        <title>Genomic analysis of the causative agents of coccidiosis in chickens.</title>
        <authorList>
            <person name="Reid A.J."/>
            <person name="Blake D."/>
            <person name="Billington K."/>
            <person name="Browne H."/>
            <person name="Dunn M."/>
            <person name="Hung S."/>
            <person name="Kawahara F."/>
            <person name="Miranda-Saavedra D."/>
            <person name="Mourier T."/>
            <person name="Nagra H."/>
            <person name="Otto T.D."/>
            <person name="Rawlings N."/>
            <person name="Sanchez A."/>
            <person name="Sanders M."/>
            <person name="Subramaniam C."/>
            <person name="Tay Y."/>
            <person name="Dear P."/>
            <person name="Doerig C."/>
            <person name="Gruber A."/>
            <person name="Parkinson J."/>
            <person name="Shirley M."/>
            <person name="Wan K.L."/>
            <person name="Berriman M."/>
            <person name="Tomley F."/>
            <person name="Pain A."/>
        </authorList>
    </citation>
    <scope>NUCLEOTIDE SEQUENCE [LARGE SCALE GENOMIC DNA]</scope>
    <source>
        <strain evidence="3">Houghton</strain>
    </source>
</reference>
<gene>
    <name evidence="3" type="ORF">ENH_00035460</name>
</gene>
<protein>
    <submittedName>
        <fullName evidence="3">Uncharacterized protein</fullName>
    </submittedName>
</protein>
<sequence>MTVPRLLRHAATAALLALGTFQGQSDPSNVVGFLRTNLSCIWVVEASGSNSNETSGVGNDSENGRKREEGGGPGRSKKNSSGGLVPEIPENGGDAGPSGSKGSSENRASGLRGVSSNSQGSTPASQPEKPSLQSIFGNLFQNFGSDEEGGHPLAEQASDAKAFNDLIDRIFVPRLQTAPKYQGALEYINESIYRDVLRGPKKVKGNVHLLQQAYSVINHPAKMLDVPELFVELRAAADRRIWDQTRQREKAQYERKGDPVPKRFEMSADDVVALEAEEPRVREEELSNAELQARIRMINGWMKEQFRLRLYYSKRTGALKADPQDLVDTFNPGPNVQVTIEDIIGLSYEAELEPEPEFENSGDRRAPHGAEL</sequence>
<name>U6N0B2_9EIME</name>
<dbReference type="OrthoDB" id="346403at2759"/>
<dbReference type="RefSeq" id="XP_013435857.1">
    <property type="nucleotide sequence ID" value="XM_013580403.1"/>
</dbReference>
<dbReference type="GeneID" id="25473709"/>
<feature type="compositionally biased region" description="Acidic residues" evidence="1">
    <location>
        <begin position="351"/>
        <end position="360"/>
    </location>
</feature>
<dbReference type="AlphaFoldDB" id="U6N0B2"/>
<proteinExistence type="predicted"/>
<feature type="region of interest" description="Disordered" evidence="1">
    <location>
        <begin position="49"/>
        <end position="131"/>
    </location>
</feature>
<evidence type="ECO:0000256" key="1">
    <source>
        <dbReference type="SAM" id="MobiDB-lite"/>
    </source>
</evidence>
<feature type="compositionally biased region" description="Polar residues" evidence="1">
    <location>
        <begin position="49"/>
        <end position="61"/>
    </location>
</feature>
<feature type="compositionally biased region" description="Basic and acidic residues" evidence="1">
    <location>
        <begin position="361"/>
        <end position="372"/>
    </location>
</feature>
<keyword evidence="2" id="KW-0732">Signal</keyword>
<feature type="region of interest" description="Disordered" evidence="1">
    <location>
        <begin position="351"/>
        <end position="372"/>
    </location>
</feature>
<dbReference type="VEuPathDB" id="ToxoDB:ENH_00035460"/>
<evidence type="ECO:0000313" key="4">
    <source>
        <dbReference type="Proteomes" id="UP000030754"/>
    </source>
</evidence>
<feature type="chain" id="PRO_5004674194" evidence="2">
    <location>
        <begin position="26"/>
        <end position="372"/>
    </location>
</feature>
<evidence type="ECO:0000256" key="2">
    <source>
        <dbReference type="SAM" id="SignalP"/>
    </source>
</evidence>
<reference evidence="3" key="2">
    <citation type="submission" date="2013-10" db="EMBL/GenBank/DDBJ databases">
        <authorList>
            <person name="Aslett M."/>
        </authorList>
    </citation>
    <scope>NUCLEOTIDE SEQUENCE [LARGE SCALE GENOMIC DNA]</scope>
    <source>
        <strain evidence="3">Houghton</strain>
    </source>
</reference>
<evidence type="ECO:0000313" key="3">
    <source>
        <dbReference type="EMBL" id="CDJ67390.1"/>
    </source>
</evidence>
<feature type="compositionally biased region" description="Polar residues" evidence="1">
    <location>
        <begin position="114"/>
        <end position="125"/>
    </location>
</feature>
<accession>U6N0B2</accession>
<feature type="signal peptide" evidence="2">
    <location>
        <begin position="1"/>
        <end position="25"/>
    </location>
</feature>
<organism evidence="3 4">
    <name type="scientific">Eimeria necatrix</name>
    <dbReference type="NCBI Taxonomy" id="51315"/>
    <lineage>
        <taxon>Eukaryota</taxon>
        <taxon>Sar</taxon>
        <taxon>Alveolata</taxon>
        <taxon>Apicomplexa</taxon>
        <taxon>Conoidasida</taxon>
        <taxon>Coccidia</taxon>
        <taxon>Eucoccidiorida</taxon>
        <taxon>Eimeriorina</taxon>
        <taxon>Eimeriidae</taxon>
        <taxon>Eimeria</taxon>
    </lineage>
</organism>